<feature type="domain" description="Outer membrane protein beta-barrel" evidence="1">
    <location>
        <begin position="32"/>
        <end position="204"/>
    </location>
</feature>
<dbReference type="RefSeq" id="WP_166399495.1">
    <property type="nucleotide sequence ID" value="NZ_JAANAS010000033.1"/>
</dbReference>
<gene>
    <name evidence="2" type="ORF">G7034_03075</name>
</gene>
<accession>A0A967ACS4</accession>
<reference evidence="2" key="1">
    <citation type="submission" date="2020-03" db="EMBL/GenBank/DDBJ databases">
        <title>Psychroflexus Maritimus sp. nov., isolate from marine sediment.</title>
        <authorList>
            <person name="Zhong Y.-L."/>
        </authorList>
    </citation>
    <scope>NUCLEOTIDE SEQUENCE</scope>
    <source>
        <strain evidence="2">C1</strain>
    </source>
</reference>
<dbReference type="Pfam" id="PF13568">
    <property type="entry name" value="OMP_b-brl_2"/>
    <property type="match status" value="1"/>
</dbReference>
<dbReference type="AlphaFoldDB" id="A0A967ACS4"/>
<dbReference type="EMBL" id="JAANAS010000033">
    <property type="protein sequence ID" value="NGZ89228.1"/>
    <property type="molecule type" value="Genomic_DNA"/>
</dbReference>
<comment type="caution">
    <text evidence="2">The sequence shown here is derived from an EMBL/GenBank/DDBJ whole genome shotgun (WGS) entry which is preliminary data.</text>
</comment>
<protein>
    <submittedName>
        <fullName evidence="2">PorT family protein</fullName>
    </submittedName>
</protein>
<evidence type="ECO:0000259" key="1">
    <source>
        <dbReference type="Pfam" id="PF13568"/>
    </source>
</evidence>
<organism evidence="2 3">
    <name type="scientific">Psychroflexus maritimus</name>
    <dbReference type="NCBI Taxonomy" id="2714865"/>
    <lineage>
        <taxon>Bacteria</taxon>
        <taxon>Pseudomonadati</taxon>
        <taxon>Bacteroidota</taxon>
        <taxon>Flavobacteriia</taxon>
        <taxon>Flavobacteriales</taxon>
        <taxon>Flavobacteriaceae</taxon>
        <taxon>Psychroflexus</taxon>
    </lineage>
</organism>
<keyword evidence="3" id="KW-1185">Reference proteome</keyword>
<dbReference type="Proteomes" id="UP000643701">
    <property type="component" value="Unassembled WGS sequence"/>
</dbReference>
<dbReference type="InterPro" id="IPR025665">
    <property type="entry name" value="Beta-barrel_OMP_2"/>
</dbReference>
<proteinExistence type="predicted"/>
<evidence type="ECO:0000313" key="3">
    <source>
        <dbReference type="Proteomes" id="UP000643701"/>
    </source>
</evidence>
<name>A0A967ACS4_9FLAO</name>
<evidence type="ECO:0000313" key="2">
    <source>
        <dbReference type="EMBL" id="NGZ89228.1"/>
    </source>
</evidence>
<sequence>MHRTLTLFFFFLMFINGYTQEKKFDLSSLDQAYREDQFFLGATLNFVTQTHSAFSQNALSGGFQLGFVRDIPLNKQRNIGISLGLGYNLNIYNTNLFVGQDQNGESVMLALDQLDREVKRNRFTTQALEVPIQFRWRTSTSEYQKFYRIYAGFNFAYTFNFKANYRDTVQELSTTNPSFLNQFRTGAHLVLGHGAINFYVQYYFDSLLEGEIQNSSEVVNFEVLKFGLIFYIL</sequence>